<keyword evidence="5" id="KW-0560">Oxidoreductase</keyword>
<keyword evidence="2" id="KW-0479">Metal-binding</keyword>
<dbReference type="Gene3D" id="1.10.630.10">
    <property type="entry name" value="Cytochrome P450"/>
    <property type="match status" value="1"/>
</dbReference>
<evidence type="ECO:0000256" key="2">
    <source>
        <dbReference type="ARBA" id="ARBA00022723"/>
    </source>
</evidence>
<reference evidence="5" key="1">
    <citation type="submission" date="2025-08" db="UniProtKB">
        <authorList>
            <consortium name="RefSeq"/>
        </authorList>
    </citation>
    <scope>IDENTIFICATION</scope>
</reference>
<organism evidence="4 5">
    <name type="scientific">Aplysia californica</name>
    <name type="common">California sea hare</name>
    <dbReference type="NCBI Taxonomy" id="6500"/>
    <lineage>
        <taxon>Eukaryota</taxon>
        <taxon>Metazoa</taxon>
        <taxon>Spiralia</taxon>
        <taxon>Lophotrochozoa</taxon>
        <taxon>Mollusca</taxon>
        <taxon>Gastropoda</taxon>
        <taxon>Heterobranchia</taxon>
        <taxon>Euthyneura</taxon>
        <taxon>Tectipleura</taxon>
        <taxon>Aplysiida</taxon>
        <taxon>Aplysioidea</taxon>
        <taxon>Aplysiidae</taxon>
        <taxon>Aplysia</taxon>
    </lineage>
</organism>
<dbReference type="GeneID" id="106013457"/>
<dbReference type="RefSeq" id="XP_035828831.1">
    <property type="nucleotide sequence ID" value="XM_035972938.1"/>
</dbReference>
<gene>
    <name evidence="5" type="primary">LOC106013457</name>
</gene>
<dbReference type="InterPro" id="IPR001128">
    <property type="entry name" value="Cyt_P450"/>
</dbReference>
<evidence type="ECO:0000256" key="3">
    <source>
        <dbReference type="ARBA" id="ARBA00023004"/>
    </source>
</evidence>
<dbReference type="PANTHER" id="PTHR24300:SF375">
    <property type="entry name" value="CYTOCHROME P450 FAMILY"/>
    <property type="match status" value="1"/>
</dbReference>
<dbReference type="SUPFAM" id="SSF48264">
    <property type="entry name" value="Cytochrome P450"/>
    <property type="match status" value="1"/>
</dbReference>
<keyword evidence="3" id="KW-0408">Iron</keyword>
<evidence type="ECO:0000313" key="5">
    <source>
        <dbReference type="RefSeq" id="XP_035828831.1"/>
    </source>
</evidence>
<keyword evidence="5" id="KW-0503">Monooxygenase</keyword>
<name>A0ABM1W2D8_APLCA</name>
<accession>A0ABM1W2D8</accession>
<protein>
    <submittedName>
        <fullName evidence="5">Cytochrome P450 monooxygenase ARMGADRAFT_1018420</fullName>
    </submittedName>
</protein>
<comment type="similarity">
    <text evidence="1">Belongs to the cytochrome P450 family.</text>
</comment>
<dbReference type="InterPro" id="IPR036396">
    <property type="entry name" value="Cyt_P450_sf"/>
</dbReference>
<dbReference type="Pfam" id="PF00067">
    <property type="entry name" value="p450"/>
    <property type="match status" value="1"/>
</dbReference>
<dbReference type="Proteomes" id="UP000694888">
    <property type="component" value="Unplaced"/>
</dbReference>
<dbReference type="PRINTS" id="PR00463">
    <property type="entry name" value="EP450I"/>
</dbReference>
<dbReference type="GO" id="GO:0004497">
    <property type="term" value="F:monooxygenase activity"/>
    <property type="evidence" value="ECO:0007669"/>
    <property type="project" value="UniProtKB-KW"/>
</dbReference>
<sequence length="441" mass="51312">MSTSVFDSLEMTPVLLVSALALVAGLVYRYLTTYPANLPPGPRGWDCFKQLMEAYSTSKLKEKLWSWAEQYGDLVFYYSLGAPFCVLNSAKVTRLLLTDDKYKLLTADREPNFFAKNFWYNGKDMFFTKYDAITKRKRRIFHKALGMFGDGVHRFENVVGEELNKFMAGLGQKENVDIQIDRDLARSLKKIIYILLTGENTDDETVDKLEEYDLVTNDVSNLDNQIILTYLPFMRHFGKFKAMCDRTSTTREISEKKIFYHVKKTYVPGEIRGIVDIFLQQANEPGYEFLKDDEHIKGTLSLIFLAVICSAHMTSRSTLLSSFLVMCHYPEVMRNIQEEIDRVLGDRQPRVEDRLDMHYTEAFILEMQRYITQLALGSQRVVKEDIPLNGYVIPKGTTLVVNNWYFNRDSTFYEDPWKFKPERFLDAKGQLLQADHEARKR</sequence>
<proteinExistence type="inferred from homology"/>
<dbReference type="InterPro" id="IPR050182">
    <property type="entry name" value="Cytochrome_P450_fam2"/>
</dbReference>
<evidence type="ECO:0000256" key="1">
    <source>
        <dbReference type="ARBA" id="ARBA00010617"/>
    </source>
</evidence>
<evidence type="ECO:0000313" key="4">
    <source>
        <dbReference type="Proteomes" id="UP000694888"/>
    </source>
</evidence>
<dbReference type="PANTHER" id="PTHR24300">
    <property type="entry name" value="CYTOCHROME P450 508A4-RELATED"/>
    <property type="match status" value="1"/>
</dbReference>
<keyword evidence="4" id="KW-1185">Reference proteome</keyword>
<dbReference type="InterPro" id="IPR002401">
    <property type="entry name" value="Cyt_P450_E_grp-I"/>
</dbReference>